<accession>A0AAF3ECL7</accession>
<comment type="similarity">
    <text evidence="1">Belongs to the SNF8 family.</text>
</comment>
<feature type="domain" description="Enhancer of mRNA-decapping protein 4 C-terminal" evidence="6">
    <location>
        <begin position="901"/>
        <end position="1019"/>
    </location>
</feature>
<organism evidence="7 8">
    <name type="scientific">Mesorhabditis belari</name>
    <dbReference type="NCBI Taxonomy" id="2138241"/>
    <lineage>
        <taxon>Eukaryota</taxon>
        <taxon>Metazoa</taxon>
        <taxon>Ecdysozoa</taxon>
        <taxon>Nematoda</taxon>
        <taxon>Chromadorea</taxon>
        <taxon>Rhabditida</taxon>
        <taxon>Rhabditina</taxon>
        <taxon>Rhabditomorpha</taxon>
        <taxon>Rhabditoidea</taxon>
        <taxon>Rhabditidae</taxon>
        <taxon>Mesorhabditinae</taxon>
        <taxon>Mesorhabditis</taxon>
    </lineage>
</organism>
<keyword evidence="7" id="KW-1185">Reference proteome</keyword>
<dbReference type="FunFam" id="1.10.10.10:FF:000085">
    <property type="entry name" value="Vacuolar-sorting protein SNF8"/>
    <property type="match status" value="1"/>
</dbReference>
<feature type="coiled-coil region" evidence="4">
    <location>
        <begin position="724"/>
        <end position="751"/>
    </location>
</feature>
<dbReference type="SUPFAM" id="SSF50978">
    <property type="entry name" value="WD40 repeat-like"/>
    <property type="match status" value="1"/>
</dbReference>
<proteinExistence type="inferred from homology"/>
<evidence type="ECO:0000256" key="1">
    <source>
        <dbReference type="ARBA" id="ARBA00009834"/>
    </source>
</evidence>
<dbReference type="Pfam" id="PF04157">
    <property type="entry name" value="EAP30"/>
    <property type="match status" value="1"/>
</dbReference>
<dbReference type="InterPro" id="IPR032401">
    <property type="entry name" value="EDC4_WD40"/>
</dbReference>
<dbReference type="GO" id="GO:0000814">
    <property type="term" value="C:ESCRT II complex"/>
    <property type="evidence" value="ECO:0007669"/>
    <property type="project" value="InterPro"/>
</dbReference>
<dbReference type="InterPro" id="IPR049404">
    <property type="entry name" value="EDC4_C"/>
</dbReference>
<dbReference type="InterPro" id="IPR044938">
    <property type="entry name" value="EDC4_C_sf"/>
</dbReference>
<dbReference type="InterPro" id="IPR036322">
    <property type="entry name" value="WD40_repeat_dom_sf"/>
</dbReference>
<evidence type="ECO:0000256" key="3">
    <source>
        <dbReference type="ARBA" id="ARBA00030097"/>
    </source>
</evidence>
<sequence>MATRRRGVGVGAVQRKQEIQAKFSQKGSELAGEQLRLFSSQLDEFTQKLEEFARKHRDEIKKNSQFRRHFQEMCASVGVDPLASGKGFWAEKLGVGDFYYELAVQIVEVCLSTNHINGGLMTVEEIRNRLMRSRSRYRKETITTDDILRAVDKLKVLGAGFERIPLGGGRFLVQSVPGEFSMDHLRVLELAEDTAYTTKELVIDRLRWSDARAQTALDHLVKEGLAWMDNQIEPVQYCMGELVVPADALSPNNFWEKHILNGSDDVVRFTSGRNVVLSLEETRSRERDCARVRTQIISEYKWERREAGGRLMDVRDCLLAYRNVPAEGGVDAVRVMERESKQRQLIKGFRAPTADLAWAPHTPILAIVDSQCNLYFYQVNNQCQARKYVNIMYSASDFKWSEPRLAWCGYVPEEESEELHMIAVYQGNRVLIINLSAVQTANKDGYDTTIESIRNIEGALHSIVLDPSLEIGAVCISPDATAVAVAISDGSVLFYMIEGEKKVAQTWNPNLGGHIVSQLFFLDNTDASNKSQEQFWKFCVAVGDGGRRLHLFDCLTWKCVGRLRFDSPLQGAPFTVHIDPSAKYLLVIDVDGANIFCVELDYSQMYPKFAAVTQIAFCHPLVTAVPYGITEGNEAKDEAETSFDDDDEEQQDANRVVVHLCGINYKNLVQLDVTLEKTSEAAPSCDTVDLATHRDALGAAAGPSSSGNGGGLLAVAAGISPQNLAELHSRFDELNEKVEKLVVRADRVDTERRSITTNEDVIRLLQQFKEEMALREERLLANVSECIEQSREHTVTTVRNALNENSLSLETSIQANNRNTSEAINQRVHDKMRDAIQQLLIPAVERTCGQLFKQLNEHFRQGIEQYLGQLRALQQATALSLASATPAPLPTERQLVVQQLHSLLQSGSVPAAFEHALNLADEEALLYVCHQVNPDELFLTENVLPQAVLLPFLQQLTRNLSHETDTKFRYMEHVLPAINVFDSDIALHVPAVLTLLLTELKDLRSRTSDAQLKRTAHMLGQVAGNMLNMLKMA</sequence>
<feature type="coiled-coil region" evidence="4">
    <location>
        <begin position="35"/>
        <end position="62"/>
    </location>
</feature>
<evidence type="ECO:0000256" key="2">
    <source>
        <dbReference type="ARBA" id="ARBA00017052"/>
    </source>
</evidence>
<dbReference type="SUPFAM" id="SSF46785">
    <property type="entry name" value="Winged helix' DNA-binding domain"/>
    <property type="match status" value="2"/>
</dbReference>
<dbReference type="Gene3D" id="1.10.10.10">
    <property type="entry name" value="Winged helix-like DNA-binding domain superfamily/Winged helix DNA-binding domain"/>
    <property type="match status" value="2"/>
</dbReference>
<evidence type="ECO:0000313" key="8">
    <source>
        <dbReference type="WBParaSite" id="MBELARI_LOCUS11700"/>
    </source>
</evidence>
<dbReference type="AlphaFoldDB" id="A0AAF3ECL7"/>
<dbReference type="WBParaSite" id="MBELARI_LOCUS11700">
    <property type="protein sequence ID" value="MBELARI_LOCUS11700"/>
    <property type="gene ID" value="MBELARI_LOCUS11700"/>
</dbReference>
<dbReference type="Pfam" id="PF21289">
    <property type="entry name" value="EDC4_C"/>
    <property type="match status" value="1"/>
</dbReference>
<dbReference type="InterPro" id="IPR036390">
    <property type="entry name" value="WH_DNA-bd_sf"/>
</dbReference>
<evidence type="ECO:0000259" key="6">
    <source>
        <dbReference type="Pfam" id="PF21289"/>
    </source>
</evidence>
<dbReference type="InterPro" id="IPR015943">
    <property type="entry name" value="WD40/YVTN_repeat-like_dom_sf"/>
</dbReference>
<dbReference type="Gene3D" id="6.10.140.180">
    <property type="match status" value="1"/>
</dbReference>
<dbReference type="Pfam" id="PF16529">
    <property type="entry name" value="Ge1_WD40"/>
    <property type="match status" value="1"/>
</dbReference>
<keyword evidence="4" id="KW-0175">Coiled coil</keyword>
<dbReference type="InterPro" id="IPR016689">
    <property type="entry name" value="ESCRT-2_cplx_Snf8"/>
</dbReference>
<name>A0AAF3ECL7_9BILA</name>
<dbReference type="PANTHER" id="PTHR12806">
    <property type="entry name" value="EAP30 SUBUNIT OF ELL COMPLEX"/>
    <property type="match status" value="1"/>
</dbReference>
<dbReference type="Gene3D" id="2.130.10.10">
    <property type="entry name" value="YVTN repeat-like/Quinoprotein amine dehydrogenase"/>
    <property type="match status" value="1"/>
</dbReference>
<reference evidence="8" key="1">
    <citation type="submission" date="2024-02" db="UniProtKB">
        <authorList>
            <consortium name="WormBaseParasite"/>
        </authorList>
    </citation>
    <scope>IDENTIFICATION</scope>
</reference>
<dbReference type="Gene3D" id="1.10.220.100">
    <property type="entry name" value="conserved c-terminal region of ge- 1"/>
    <property type="match status" value="1"/>
</dbReference>
<dbReference type="InterPro" id="IPR040608">
    <property type="entry name" value="Snf8/Vps36"/>
</dbReference>
<dbReference type="InterPro" id="IPR036388">
    <property type="entry name" value="WH-like_DNA-bd_sf"/>
</dbReference>
<evidence type="ECO:0000313" key="7">
    <source>
        <dbReference type="Proteomes" id="UP000887575"/>
    </source>
</evidence>
<evidence type="ECO:0000259" key="5">
    <source>
        <dbReference type="Pfam" id="PF16529"/>
    </source>
</evidence>
<feature type="domain" description="Enhancer of mRNA-decapping protein 4 WD40 repeat region" evidence="5">
    <location>
        <begin position="291"/>
        <end position="602"/>
    </location>
</feature>
<dbReference type="PANTHER" id="PTHR12806:SF0">
    <property type="entry name" value="VACUOLAR-SORTING PROTEIN SNF8"/>
    <property type="match status" value="1"/>
</dbReference>
<protein>
    <recommendedName>
        <fullName evidence="2">Vacuolar-sorting protein SNF8</fullName>
    </recommendedName>
    <alternativeName>
        <fullName evidence="3">ESCRT-II complex subunit VPS22</fullName>
    </alternativeName>
</protein>
<dbReference type="Proteomes" id="UP000887575">
    <property type="component" value="Unassembled WGS sequence"/>
</dbReference>
<dbReference type="GO" id="GO:0043328">
    <property type="term" value="P:protein transport to vacuole involved in ubiquitin-dependent protein catabolic process via the multivesicular body sorting pathway"/>
    <property type="evidence" value="ECO:0007669"/>
    <property type="project" value="TreeGrafter"/>
</dbReference>
<evidence type="ECO:0000256" key="4">
    <source>
        <dbReference type="SAM" id="Coils"/>
    </source>
</evidence>